<gene>
    <name evidence="4" type="primary">Acey_s0245.g3541</name>
    <name evidence="4" type="synonym">Acey-K09B3.1</name>
    <name evidence="4" type="ORF">Y032_0245g3541</name>
</gene>
<dbReference type="Gene3D" id="1.10.10.1940">
    <property type="match status" value="1"/>
</dbReference>
<dbReference type="OrthoDB" id="5868945at2759"/>
<protein>
    <recommendedName>
        <fullName evidence="3">ShKT domain-containing protein</fullName>
    </recommendedName>
</protein>
<dbReference type="InterPro" id="IPR003582">
    <property type="entry name" value="ShKT_dom"/>
</dbReference>
<dbReference type="Pfam" id="PF01549">
    <property type="entry name" value="ShK"/>
    <property type="match status" value="1"/>
</dbReference>
<dbReference type="PROSITE" id="PS51670">
    <property type="entry name" value="SHKT"/>
    <property type="match status" value="1"/>
</dbReference>
<evidence type="ECO:0000313" key="4">
    <source>
        <dbReference type="EMBL" id="EYB88510.1"/>
    </source>
</evidence>
<dbReference type="Proteomes" id="UP000024635">
    <property type="component" value="Unassembled WGS sequence"/>
</dbReference>
<dbReference type="EMBL" id="JARK01001581">
    <property type="protein sequence ID" value="EYB88510.1"/>
    <property type="molecule type" value="Genomic_DNA"/>
</dbReference>
<feature type="disulfide bond" evidence="1">
    <location>
        <begin position="96"/>
        <end position="130"/>
    </location>
</feature>
<evidence type="ECO:0000313" key="5">
    <source>
        <dbReference type="Proteomes" id="UP000024635"/>
    </source>
</evidence>
<sequence length="200" mass="21465">MPYKKEMQQPVSYVMAVSDWVVLLLFSSVSAQYYGNGYYGRYGFRCPLPLSPVAAGYLSGLGFGSSMYGMNVDPYNAANAYAMTGMVVDPAVRGMCVDSNMQCPIWASTGQCATNGMIMRRICPLSCGTCGLGLDYGVGFGPEVGLGLGGYAMPPVAPGLLGRSIYEQGILRSPTRTKIYPRTGRGERAAPDNVFLPERD</sequence>
<feature type="domain" description="ShKT" evidence="3">
    <location>
        <begin position="96"/>
        <end position="130"/>
    </location>
</feature>
<reference evidence="5" key="1">
    <citation type="journal article" date="2015" name="Nat. Genet.">
        <title>The genome and transcriptome of the zoonotic hookworm Ancylostoma ceylanicum identify infection-specific gene families.</title>
        <authorList>
            <person name="Schwarz E.M."/>
            <person name="Hu Y."/>
            <person name="Antoshechkin I."/>
            <person name="Miller M.M."/>
            <person name="Sternberg P.W."/>
            <person name="Aroian R.V."/>
        </authorList>
    </citation>
    <scope>NUCLEOTIDE SEQUENCE</scope>
    <source>
        <strain evidence="5">HY135</strain>
    </source>
</reference>
<evidence type="ECO:0000256" key="1">
    <source>
        <dbReference type="PROSITE-ProRule" id="PRU01005"/>
    </source>
</evidence>
<name>A0A016SD04_9BILA</name>
<feature type="region of interest" description="Disordered" evidence="2">
    <location>
        <begin position="180"/>
        <end position="200"/>
    </location>
</feature>
<evidence type="ECO:0000259" key="3">
    <source>
        <dbReference type="PROSITE" id="PS51670"/>
    </source>
</evidence>
<proteinExistence type="predicted"/>
<keyword evidence="1" id="KW-1015">Disulfide bond</keyword>
<keyword evidence="5" id="KW-1185">Reference proteome</keyword>
<comment type="caution">
    <text evidence="1">Lacks conserved residue(s) required for the propagation of feature annotation.</text>
</comment>
<accession>A0A016SD04</accession>
<dbReference type="AlphaFoldDB" id="A0A016SD04"/>
<evidence type="ECO:0000256" key="2">
    <source>
        <dbReference type="SAM" id="MobiDB-lite"/>
    </source>
</evidence>
<dbReference type="SMART" id="SM00254">
    <property type="entry name" value="ShKT"/>
    <property type="match status" value="1"/>
</dbReference>
<organism evidence="4 5">
    <name type="scientific">Ancylostoma ceylanicum</name>
    <dbReference type="NCBI Taxonomy" id="53326"/>
    <lineage>
        <taxon>Eukaryota</taxon>
        <taxon>Metazoa</taxon>
        <taxon>Ecdysozoa</taxon>
        <taxon>Nematoda</taxon>
        <taxon>Chromadorea</taxon>
        <taxon>Rhabditida</taxon>
        <taxon>Rhabditina</taxon>
        <taxon>Rhabditomorpha</taxon>
        <taxon>Strongyloidea</taxon>
        <taxon>Ancylostomatidae</taxon>
        <taxon>Ancylostomatinae</taxon>
        <taxon>Ancylostoma</taxon>
    </lineage>
</organism>
<comment type="caution">
    <text evidence="4">The sequence shown here is derived from an EMBL/GenBank/DDBJ whole genome shotgun (WGS) entry which is preliminary data.</text>
</comment>